<dbReference type="AlphaFoldDB" id="A0A3S5CGI9"/>
<protein>
    <submittedName>
        <fullName evidence="2">Uncharacterized protein</fullName>
    </submittedName>
</protein>
<reference evidence="2" key="1">
    <citation type="submission" date="2018-11" db="EMBL/GenBank/DDBJ databases">
        <authorList>
            <consortium name="Pathogen Informatics"/>
        </authorList>
    </citation>
    <scope>NUCLEOTIDE SEQUENCE</scope>
</reference>
<proteinExistence type="predicted"/>
<feature type="region of interest" description="Disordered" evidence="1">
    <location>
        <begin position="44"/>
        <end position="97"/>
    </location>
</feature>
<evidence type="ECO:0000313" key="2">
    <source>
        <dbReference type="EMBL" id="VEL19336.1"/>
    </source>
</evidence>
<organism evidence="2 3">
    <name type="scientific">Protopolystoma xenopodis</name>
    <dbReference type="NCBI Taxonomy" id="117903"/>
    <lineage>
        <taxon>Eukaryota</taxon>
        <taxon>Metazoa</taxon>
        <taxon>Spiralia</taxon>
        <taxon>Lophotrochozoa</taxon>
        <taxon>Platyhelminthes</taxon>
        <taxon>Monogenea</taxon>
        <taxon>Polyopisthocotylea</taxon>
        <taxon>Polystomatidea</taxon>
        <taxon>Polystomatidae</taxon>
        <taxon>Protopolystoma</taxon>
    </lineage>
</organism>
<name>A0A3S5CGI9_9PLAT</name>
<feature type="compositionally biased region" description="Polar residues" evidence="1">
    <location>
        <begin position="52"/>
        <end position="64"/>
    </location>
</feature>
<gene>
    <name evidence="2" type="ORF">PXEA_LOCUS12776</name>
</gene>
<dbReference type="Proteomes" id="UP000784294">
    <property type="component" value="Unassembled WGS sequence"/>
</dbReference>
<evidence type="ECO:0000256" key="1">
    <source>
        <dbReference type="SAM" id="MobiDB-lite"/>
    </source>
</evidence>
<comment type="caution">
    <text evidence="2">The sequence shown here is derived from an EMBL/GenBank/DDBJ whole genome shotgun (WGS) entry which is preliminary data.</text>
</comment>
<evidence type="ECO:0000313" key="3">
    <source>
        <dbReference type="Proteomes" id="UP000784294"/>
    </source>
</evidence>
<feature type="region of interest" description="Disordered" evidence="1">
    <location>
        <begin position="1"/>
        <end position="27"/>
    </location>
</feature>
<dbReference type="EMBL" id="CAAALY010041150">
    <property type="protein sequence ID" value="VEL19336.1"/>
    <property type="molecule type" value="Genomic_DNA"/>
</dbReference>
<keyword evidence="3" id="KW-1185">Reference proteome</keyword>
<feature type="compositionally biased region" description="Basic residues" evidence="1">
    <location>
        <begin position="75"/>
        <end position="85"/>
    </location>
</feature>
<sequence>MARQADEAALSKEAPRAAEFPTPGWREEPVNVVQDGLRIVGAPRASTVHRVPSQSLQRPHSTTPNPLPHWSPPHTHTHTHTHLGHPKCSQPASTVVR</sequence>
<feature type="compositionally biased region" description="Basic and acidic residues" evidence="1">
    <location>
        <begin position="1"/>
        <end position="16"/>
    </location>
</feature>
<accession>A0A3S5CGI9</accession>